<comment type="cofactor">
    <cofactor evidence="1">
        <name>pyridoxal 5'-phosphate</name>
        <dbReference type="ChEBI" id="CHEBI:597326"/>
    </cofactor>
</comment>
<dbReference type="SUPFAM" id="SSF53686">
    <property type="entry name" value="Tryptophan synthase beta subunit-like PLP-dependent enzymes"/>
    <property type="match status" value="1"/>
</dbReference>
<name>I0BKG6_9BACL</name>
<dbReference type="GO" id="GO:1901605">
    <property type="term" value="P:alpha-amino acid metabolic process"/>
    <property type="evidence" value="ECO:0007669"/>
    <property type="project" value="UniProtKB-ARBA"/>
</dbReference>
<dbReference type="NCBIfam" id="TIGR03945">
    <property type="entry name" value="PLP_SbnA_fam"/>
    <property type="match status" value="1"/>
</dbReference>
<dbReference type="Proteomes" id="UP000007392">
    <property type="component" value="Chromosome"/>
</dbReference>
<dbReference type="CDD" id="cd01561">
    <property type="entry name" value="CBS_like"/>
    <property type="match status" value="1"/>
</dbReference>
<dbReference type="AlphaFoldDB" id="I0BKG6"/>
<evidence type="ECO:0000259" key="5">
    <source>
        <dbReference type="Pfam" id="PF00291"/>
    </source>
</evidence>
<dbReference type="InterPro" id="IPR023927">
    <property type="entry name" value="SbnA"/>
</dbReference>
<comment type="subunit">
    <text evidence="2">Homodimer.</text>
</comment>
<keyword evidence="3" id="KW-0808">Transferase</keyword>
<feature type="domain" description="Tryptophan synthase beta chain-like PALP" evidence="5">
    <location>
        <begin position="16"/>
        <end position="302"/>
    </location>
</feature>
<evidence type="ECO:0000256" key="1">
    <source>
        <dbReference type="ARBA" id="ARBA00001933"/>
    </source>
</evidence>
<keyword evidence="4" id="KW-0663">Pyridoxal phosphate</keyword>
<sequence>MSKEVMGLKLEEGIAAAIGGTPLIRLQRLFEYKPFQVFGKLEWMNPGGSSKDRPALFMLREAIRRGEISKDTVVIESSSGNLAISLAQLCCYLGLRFICVVDPRTTEQHKQIIRSFHGEISLVTKPDEATGEFLPARIQRVQELLRQWPQAYWTNQYRNPDNYLAHAETTMCEIGEQLGSVDYLFCAASSCGTIRGCMEYIRSRQWSTRIIAVDAVGSVIFGGQKGPRKLPGMGAGITPGLYHPDIADQVVHVSDEECVLGCRDLVRRESILAGASSGGVISAVRRLADAIPADSICAVILPDRGERYLDTVYNDDWVRQELGIDPCSLYGG</sequence>
<dbReference type="KEGG" id="pmw:B2K_19450"/>
<dbReference type="InterPro" id="IPR050214">
    <property type="entry name" value="Cys_Synth/Cystath_Beta-Synth"/>
</dbReference>
<evidence type="ECO:0000313" key="6">
    <source>
        <dbReference type="EMBL" id="AFH62863.2"/>
    </source>
</evidence>
<dbReference type="PANTHER" id="PTHR10314">
    <property type="entry name" value="CYSTATHIONINE BETA-SYNTHASE"/>
    <property type="match status" value="1"/>
</dbReference>
<evidence type="ECO:0000256" key="3">
    <source>
        <dbReference type="ARBA" id="ARBA00022679"/>
    </source>
</evidence>
<dbReference type="HOGENOM" id="CLU_021018_1_0_9"/>
<evidence type="ECO:0000313" key="7">
    <source>
        <dbReference type="Proteomes" id="UP000007392"/>
    </source>
</evidence>
<gene>
    <name evidence="6" type="ORF">B2K_19450</name>
</gene>
<organism evidence="6 7">
    <name type="scientific">Paenibacillus mucilaginosus K02</name>
    <dbReference type="NCBI Taxonomy" id="997761"/>
    <lineage>
        <taxon>Bacteria</taxon>
        <taxon>Bacillati</taxon>
        <taxon>Bacillota</taxon>
        <taxon>Bacilli</taxon>
        <taxon>Bacillales</taxon>
        <taxon>Paenibacillaceae</taxon>
        <taxon>Paenibacillus</taxon>
    </lineage>
</organism>
<dbReference type="OrthoDB" id="9808024at2"/>
<protein>
    <submittedName>
        <fullName evidence="6">Cysteine synthase</fullName>
    </submittedName>
</protein>
<evidence type="ECO:0000256" key="2">
    <source>
        <dbReference type="ARBA" id="ARBA00011738"/>
    </source>
</evidence>
<accession>I0BKG6</accession>
<reference evidence="6 7" key="1">
    <citation type="submission" date="2013-06" db="EMBL/GenBank/DDBJ databases">
        <title>Complete genome sequence of Paenibacillus mucilaginosus K02.</title>
        <authorList>
            <person name="Xiao B."/>
            <person name="Sun L."/>
            <person name="Xiao L."/>
            <person name="Lian B."/>
        </authorList>
    </citation>
    <scope>NUCLEOTIDE SEQUENCE [LARGE SCALE GENOMIC DNA]</scope>
    <source>
        <strain evidence="6 7">K02</strain>
    </source>
</reference>
<dbReference type="InterPro" id="IPR001926">
    <property type="entry name" value="TrpB-like_PALP"/>
</dbReference>
<proteinExistence type="predicted"/>
<dbReference type="GO" id="GO:0016740">
    <property type="term" value="F:transferase activity"/>
    <property type="evidence" value="ECO:0007669"/>
    <property type="project" value="UniProtKB-KW"/>
</dbReference>
<dbReference type="InterPro" id="IPR036052">
    <property type="entry name" value="TrpB-like_PALP_sf"/>
</dbReference>
<dbReference type="Pfam" id="PF00291">
    <property type="entry name" value="PALP"/>
    <property type="match status" value="1"/>
</dbReference>
<dbReference type="Gene3D" id="3.40.50.1100">
    <property type="match status" value="2"/>
</dbReference>
<dbReference type="EMBL" id="CP003422">
    <property type="protein sequence ID" value="AFH62863.2"/>
    <property type="molecule type" value="Genomic_DNA"/>
</dbReference>
<evidence type="ECO:0000256" key="4">
    <source>
        <dbReference type="ARBA" id="ARBA00022898"/>
    </source>
</evidence>